<sequence>MKRINEQRPKAFIGAAISVGTSIVSGIIGNRKKKKAEQAERLRQERLQNLQNHQALASAQNESMMSEEDRTQFLSQYLSKGGRVKTSPRKEVKARIVEGGTAIPIKKDSFLLKGRKHNAGGIVIDAGKTGVEAEGGEVVQITPKQLKVFSAQPILNGNSPAELVQKGVEPSKVFNAQESFKDKNGLNDDGTKKKKVMGGKDKFGNKLAESSKSQIMQRIPKYNKLNINRGTFNGGKGSGGGAGTKFNYSDDIIEINKKDTIYVPIERNRKLRTTNKNTKMKNGGIRKIYPSLSGRYDGINAGKAIRSLREARTNSNYQYNNGNNVPSMPSLNSELRPIKREDVKKEISKPKKQSFSSAFAEARKQGLKIFEWNGKKYGTQLANEVTKKPTSNNIKPKTTKVEPKVKTIEKELPEVVITAPRKKQPVSNNSSSNKIESKAKTNNIPEVNVVGSRISKMINDNTFVPGRYPNSSNNVTTPRESTSTSLYKGIKSMLGYPNRKKSALGSKTKLLKDNYNNFGLEKDYSKSFAPNALTKANMNSVKTNSIVPTKPVGASISSSTSPLSKSGGFKNFMSGIGGEAISAGIGALGNIISGVTNKNSINNIQAPTRPRTVVPARMRTTYNINPQLAESRDSERNMARLIDSNTSSSSGKIARIQSLANRGVLERNKLRGMKENVETDLLNRSTLNRQGVEAANNQILNAYDNAVTQTENEKIQARANNRTNIIEGLTSAVRDYQLGVDKRRSEENATAAMMSANPEQMELFLKLMNKNKGRLSNIRSTLFKCGGKKKIA</sequence>
<dbReference type="KEGG" id="vg:65128669"/>
<feature type="transmembrane region" description="Helical" evidence="2">
    <location>
        <begin position="12"/>
        <end position="29"/>
    </location>
</feature>
<feature type="region of interest" description="Disordered" evidence="1">
    <location>
        <begin position="181"/>
        <end position="204"/>
    </location>
</feature>
<organism evidence="3 4">
    <name type="scientific">uncultured phage cr107_1</name>
    <dbReference type="NCBI Taxonomy" id="2772061"/>
    <lineage>
        <taxon>Viruses</taxon>
        <taxon>Duplodnaviria</taxon>
        <taxon>Heunggongvirae</taxon>
        <taxon>Uroviricota</taxon>
        <taxon>Caudoviricetes</taxon>
        <taxon>Crassvirales</taxon>
        <taxon>Intestiviridae</taxon>
        <taxon>Churivirinae</taxon>
        <taxon>Jahgtovirus</taxon>
        <taxon>Jahgtovirus intestinihominis</taxon>
    </lineage>
</organism>
<protein>
    <submittedName>
        <fullName evidence="3">Uncharacterized protein</fullName>
    </submittedName>
</protein>
<keyword evidence="2" id="KW-1133">Transmembrane helix</keyword>
<keyword evidence="2" id="KW-0812">Transmembrane</keyword>
<evidence type="ECO:0000256" key="1">
    <source>
        <dbReference type="SAM" id="MobiDB-lite"/>
    </source>
</evidence>
<evidence type="ECO:0000313" key="4">
    <source>
        <dbReference type="Proteomes" id="UP000593899"/>
    </source>
</evidence>
<name>A0A7M1RUY2_9CAUD</name>
<dbReference type="GeneID" id="65128669"/>
<accession>A0A7M1RUY2</accession>
<evidence type="ECO:0000256" key="2">
    <source>
        <dbReference type="SAM" id="Phobius"/>
    </source>
</evidence>
<dbReference type="Proteomes" id="UP000593899">
    <property type="component" value="Segment"/>
</dbReference>
<dbReference type="EMBL" id="MT774377">
    <property type="protein sequence ID" value="QOR58213.1"/>
    <property type="molecule type" value="Genomic_DNA"/>
</dbReference>
<evidence type="ECO:0000313" key="3">
    <source>
        <dbReference type="EMBL" id="QOR58213.1"/>
    </source>
</evidence>
<reference evidence="3 4" key="1">
    <citation type="submission" date="2020-07" db="EMBL/GenBank/DDBJ databases">
        <title>Taxonomic proposal: Crassvirales, a new order of highly abundant and diverse bacterial viruses.</title>
        <authorList>
            <person name="Shkoporov A.N."/>
            <person name="Stockdale S.R."/>
            <person name="Guerin E."/>
            <person name="Ross R.P."/>
            <person name="Hill C."/>
        </authorList>
    </citation>
    <scope>NUCLEOTIDE SEQUENCE [LARGE SCALE GENOMIC DNA]</scope>
</reference>
<feature type="compositionally biased region" description="Basic and acidic residues" evidence="1">
    <location>
        <begin position="181"/>
        <end position="191"/>
    </location>
</feature>
<keyword evidence="2" id="KW-0472">Membrane</keyword>
<dbReference type="RefSeq" id="YP_010110371.1">
    <property type="nucleotide sequence ID" value="NC_055870.1"/>
</dbReference>
<proteinExistence type="predicted"/>
<keyword evidence="4" id="KW-1185">Reference proteome</keyword>